<evidence type="ECO:0000256" key="5">
    <source>
        <dbReference type="ARBA" id="ARBA00022989"/>
    </source>
</evidence>
<feature type="domain" description="ABC transmembrane type-1" evidence="8">
    <location>
        <begin position="89"/>
        <end position="298"/>
    </location>
</feature>
<organism evidence="9 10">
    <name type="scientific">Thermus scotoductus</name>
    <dbReference type="NCBI Taxonomy" id="37636"/>
    <lineage>
        <taxon>Bacteria</taxon>
        <taxon>Thermotogati</taxon>
        <taxon>Deinococcota</taxon>
        <taxon>Deinococci</taxon>
        <taxon>Thermales</taxon>
        <taxon>Thermaceae</taxon>
        <taxon>Thermus</taxon>
    </lineage>
</organism>
<dbReference type="GO" id="GO:0005886">
    <property type="term" value="C:plasma membrane"/>
    <property type="evidence" value="ECO:0007669"/>
    <property type="project" value="UniProtKB-SubCell"/>
</dbReference>
<comment type="similarity">
    <text evidence="7">Belongs to the binding-protein-dependent transport system permease family.</text>
</comment>
<dbReference type="PANTHER" id="PTHR30193">
    <property type="entry name" value="ABC TRANSPORTER PERMEASE PROTEIN"/>
    <property type="match status" value="1"/>
</dbReference>
<dbReference type="Pfam" id="PF00528">
    <property type="entry name" value="BPD_transp_1"/>
    <property type="match status" value="1"/>
</dbReference>
<keyword evidence="6 7" id="KW-0472">Membrane</keyword>
<dbReference type="AlphaFoldDB" id="A0A430VTR5"/>
<feature type="transmembrane region" description="Helical" evidence="7">
    <location>
        <begin position="215"/>
        <end position="242"/>
    </location>
</feature>
<keyword evidence="4 7" id="KW-0812">Transmembrane</keyword>
<dbReference type="GO" id="GO:0055085">
    <property type="term" value="P:transmembrane transport"/>
    <property type="evidence" value="ECO:0007669"/>
    <property type="project" value="InterPro"/>
</dbReference>
<evidence type="ECO:0000256" key="3">
    <source>
        <dbReference type="ARBA" id="ARBA00022475"/>
    </source>
</evidence>
<feature type="transmembrane region" description="Helical" evidence="7">
    <location>
        <begin position="47"/>
        <end position="71"/>
    </location>
</feature>
<dbReference type="InterPro" id="IPR035906">
    <property type="entry name" value="MetI-like_sf"/>
</dbReference>
<evidence type="ECO:0000313" key="9">
    <source>
        <dbReference type="EMBL" id="RTI58276.1"/>
    </source>
</evidence>
<dbReference type="Gene3D" id="1.10.3720.10">
    <property type="entry name" value="MetI-like"/>
    <property type="match status" value="1"/>
</dbReference>
<proteinExistence type="inferred from homology"/>
<comment type="caution">
    <text evidence="9">The sequence shown here is derived from an EMBL/GenBank/DDBJ whole genome shotgun (WGS) entry which is preliminary data.</text>
</comment>
<dbReference type="CDD" id="cd06261">
    <property type="entry name" value="TM_PBP2"/>
    <property type="match status" value="1"/>
</dbReference>
<protein>
    <submittedName>
        <fullName evidence="9">ABC transporter permease</fullName>
    </submittedName>
</protein>
<dbReference type="InterPro" id="IPR000515">
    <property type="entry name" value="MetI-like"/>
</dbReference>
<evidence type="ECO:0000259" key="8">
    <source>
        <dbReference type="PROSITE" id="PS50928"/>
    </source>
</evidence>
<feature type="transmembrane region" description="Helical" evidence="7">
    <location>
        <begin position="126"/>
        <end position="147"/>
    </location>
</feature>
<keyword evidence="2 7" id="KW-0813">Transport</keyword>
<evidence type="ECO:0000256" key="1">
    <source>
        <dbReference type="ARBA" id="ARBA00004651"/>
    </source>
</evidence>
<reference evidence="9 10" key="1">
    <citation type="journal article" date="2019" name="Extremophiles">
        <title>Biogeography of thermophiles and predominance of Thermus scotoductus in domestic water heaters.</title>
        <authorList>
            <person name="Wilpiszeski R.L."/>
            <person name="Zhang Z."/>
            <person name="House C.H."/>
        </authorList>
    </citation>
    <scope>NUCLEOTIDE SEQUENCE [LARGE SCALE GENOMIC DNA]</scope>
    <source>
        <strain evidence="9 10">1_S1</strain>
    </source>
</reference>
<dbReference type="PANTHER" id="PTHR30193:SF37">
    <property type="entry name" value="INNER MEMBRANE ABC TRANSPORTER PERMEASE PROTEIN YCJO"/>
    <property type="match status" value="1"/>
</dbReference>
<gene>
    <name evidence="9" type="ORF">CSW14_03690</name>
</gene>
<dbReference type="SUPFAM" id="SSF161098">
    <property type="entry name" value="MetI-like"/>
    <property type="match status" value="1"/>
</dbReference>
<accession>A0A430VTR5</accession>
<dbReference type="PROSITE" id="PS50928">
    <property type="entry name" value="ABC_TM1"/>
    <property type="match status" value="1"/>
</dbReference>
<evidence type="ECO:0000256" key="2">
    <source>
        <dbReference type="ARBA" id="ARBA00022448"/>
    </source>
</evidence>
<keyword evidence="3" id="KW-1003">Cell membrane</keyword>
<feature type="transmembrane region" description="Helical" evidence="7">
    <location>
        <begin position="91"/>
        <end position="114"/>
    </location>
</feature>
<evidence type="ECO:0000256" key="4">
    <source>
        <dbReference type="ARBA" id="ARBA00022692"/>
    </source>
</evidence>
<dbReference type="EMBL" id="PEMW01000089">
    <property type="protein sequence ID" value="RTI58276.1"/>
    <property type="molecule type" value="Genomic_DNA"/>
</dbReference>
<feature type="transmembrane region" description="Helical" evidence="7">
    <location>
        <begin position="172"/>
        <end position="194"/>
    </location>
</feature>
<name>A0A430VTR5_THESC</name>
<dbReference type="Proteomes" id="UP000287467">
    <property type="component" value="Unassembled WGS sequence"/>
</dbReference>
<comment type="subcellular location">
    <subcellularLocation>
        <location evidence="1 7">Cell membrane</location>
        <topology evidence="1 7">Multi-pass membrane protein</topology>
    </subcellularLocation>
</comment>
<evidence type="ECO:0000313" key="10">
    <source>
        <dbReference type="Proteomes" id="UP000287467"/>
    </source>
</evidence>
<keyword evidence="5 7" id="KW-1133">Transmembrane helix</keyword>
<evidence type="ECO:0000256" key="6">
    <source>
        <dbReference type="ARBA" id="ARBA00023136"/>
    </source>
</evidence>
<dbReference type="InterPro" id="IPR051393">
    <property type="entry name" value="ABC_transporter_permease"/>
</dbReference>
<sequence>MVGGLADLVALDASASTCRNMRRKLSLHDPLDKVLTQALYKWGRMPLWVWLLPTGIPLLAFTYLPALRIALEGFPALSKLFNGENLNSLKITLLYTLLTVPLSVLLGLLAALALEGDNRFRQFVRALVFHPVVLPTVAFAAVFLYLLNPLGPLQASLQALGLQNPLGDPRGAFLAVVVVGVLKDTGIYMLYYLAGLQNLPKELLDAARVDGAGRLTTFLYVTWPLLSPTTFFVTVMAALGALRNVDHIFILTKGGPVGATDHLLYRIYTLGFEYFDFPSAAALSLTLLVLLTLLALVALPCLERGVHYDA</sequence>
<evidence type="ECO:0000256" key="7">
    <source>
        <dbReference type="RuleBase" id="RU363032"/>
    </source>
</evidence>
<feature type="transmembrane region" description="Helical" evidence="7">
    <location>
        <begin position="280"/>
        <end position="302"/>
    </location>
</feature>